<dbReference type="SUPFAM" id="SSF89447">
    <property type="entry name" value="AbrB/MazE/MraZ-like"/>
    <property type="match status" value="1"/>
</dbReference>
<keyword evidence="1" id="KW-0238">DNA-binding</keyword>
<dbReference type="AlphaFoldDB" id="A0A0G1M418"/>
<name>A0A0G1M418_9BACT</name>
<dbReference type="InterPro" id="IPR037914">
    <property type="entry name" value="SpoVT-AbrB_sf"/>
</dbReference>
<dbReference type="NCBIfam" id="TIGR01439">
    <property type="entry name" value="lp_hng_hel_AbrB"/>
    <property type="match status" value="1"/>
</dbReference>
<accession>A0A0G1M418</accession>
<evidence type="ECO:0000256" key="1">
    <source>
        <dbReference type="PROSITE-ProRule" id="PRU01076"/>
    </source>
</evidence>
<dbReference type="GO" id="GO:0003677">
    <property type="term" value="F:DNA binding"/>
    <property type="evidence" value="ECO:0007669"/>
    <property type="project" value="UniProtKB-UniRule"/>
</dbReference>
<protein>
    <submittedName>
        <fullName evidence="3">Transcriptional regulator, AbrB family</fullName>
    </submittedName>
</protein>
<dbReference type="InterPro" id="IPR007159">
    <property type="entry name" value="SpoVT-AbrB_dom"/>
</dbReference>
<organism evidence="3 4">
    <name type="scientific">Candidatus Curtissbacteria bacterium GW2011_GWC1_44_33</name>
    <dbReference type="NCBI Taxonomy" id="1618413"/>
    <lineage>
        <taxon>Bacteria</taxon>
        <taxon>Candidatus Curtissiibacteriota</taxon>
    </lineage>
</organism>
<dbReference type="Pfam" id="PF04014">
    <property type="entry name" value="MazE_antitoxin"/>
    <property type="match status" value="1"/>
</dbReference>
<sequence>MTGNTDLYSITFMLGITTVTQKGQITIPKRIRETLSINKYDKVYVEAMNSYIKVTPAKSILDIAPLAKAPKGKDALKAREAMEKTYSRV</sequence>
<dbReference type="SMART" id="SM00966">
    <property type="entry name" value="SpoVT_AbrB"/>
    <property type="match status" value="1"/>
</dbReference>
<evidence type="ECO:0000313" key="4">
    <source>
        <dbReference type="Proteomes" id="UP000033901"/>
    </source>
</evidence>
<proteinExistence type="predicted"/>
<dbReference type="EMBL" id="LCIZ01000023">
    <property type="protein sequence ID" value="KKT66639.1"/>
    <property type="molecule type" value="Genomic_DNA"/>
</dbReference>
<feature type="domain" description="SpoVT-AbrB" evidence="2">
    <location>
        <begin position="14"/>
        <end position="59"/>
    </location>
</feature>
<dbReference type="Proteomes" id="UP000033901">
    <property type="component" value="Unassembled WGS sequence"/>
</dbReference>
<evidence type="ECO:0000259" key="2">
    <source>
        <dbReference type="PROSITE" id="PS51740"/>
    </source>
</evidence>
<evidence type="ECO:0000313" key="3">
    <source>
        <dbReference type="EMBL" id="KKT66639.1"/>
    </source>
</evidence>
<dbReference type="PROSITE" id="PS51740">
    <property type="entry name" value="SPOVT_ABRB"/>
    <property type="match status" value="1"/>
</dbReference>
<reference evidence="3 4" key="1">
    <citation type="journal article" date="2015" name="Nature">
        <title>rRNA introns, odd ribosomes, and small enigmatic genomes across a large radiation of phyla.</title>
        <authorList>
            <person name="Brown C.T."/>
            <person name="Hug L.A."/>
            <person name="Thomas B.C."/>
            <person name="Sharon I."/>
            <person name="Castelle C.J."/>
            <person name="Singh A."/>
            <person name="Wilkins M.J."/>
            <person name="Williams K.H."/>
            <person name="Banfield J.F."/>
        </authorList>
    </citation>
    <scope>NUCLEOTIDE SEQUENCE [LARGE SCALE GENOMIC DNA]</scope>
</reference>
<dbReference type="Gene3D" id="2.10.260.10">
    <property type="match status" value="1"/>
</dbReference>
<comment type="caution">
    <text evidence="3">The sequence shown here is derived from an EMBL/GenBank/DDBJ whole genome shotgun (WGS) entry which is preliminary data.</text>
</comment>
<gene>
    <name evidence="3" type="ORF">UW61_C0023G0005</name>
</gene>